<dbReference type="PANTHER" id="PTHR48475:SF1">
    <property type="entry name" value="RNASE H TYPE-1 DOMAIN-CONTAINING PROTEIN"/>
    <property type="match status" value="1"/>
</dbReference>
<gene>
    <name evidence="2" type="ORF">LUZ63_000753</name>
</gene>
<protein>
    <recommendedName>
        <fullName evidence="1">RNase H type-1 domain-containing protein</fullName>
    </recommendedName>
</protein>
<feature type="domain" description="RNase H type-1" evidence="1">
    <location>
        <begin position="60"/>
        <end position="171"/>
    </location>
</feature>
<name>A0A9Q0CVH8_9POAL</name>
<evidence type="ECO:0000313" key="2">
    <source>
        <dbReference type="EMBL" id="KAJ1700974.1"/>
    </source>
</evidence>
<organism evidence="2 3">
    <name type="scientific">Rhynchospora breviuscula</name>
    <dbReference type="NCBI Taxonomy" id="2022672"/>
    <lineage>
        <taxon>Eukaryota</taxon>
        <taxon>Viridiplantae</taxon>
        <taxon>Streptophyta</taxon>
        <taxon>Embryophyta</taxon>
        <taxon>Tracheophyta</taxon>
        <taxon>Spermatophyta</taxon>
        <taxon>Magnoliopsida</taxon>
        <taxon>Liliopsida</taxon>
        <taxon>Poales</taxon>
        <taxon>Cyperaceae</taxon>
        <taxon>Cyperoideae</taxon>
        <taxon>Rhynchosporeae</taxon>
        <taxon>Rhynchospora</taxon>
    </lineage>
</organism>
<dbReference type="InterPro" id="IPR036397">
    <property type="entry name" value="RNaseH_sf"/>
</dbReference>
<proteinExistence type="predicted"/>
<dbReference type="GO" id="GO:0003676">
    <property type="term" value="F:nucleic acid binding"/>
    <property type="evidence" value="ECO:0007669"/>
    <property type="project" value="InterPro"/>
</dbReference>
<dbReference type="AlphaFoldDB" id="A0A9Q0CVH8"/>
<dbReference type="SUPFAM" id="SSF53098">
    <property type="entry name" value="Ribonuclease H-like"/>
    <property type="match status" value="1"/>
</dbReference>
<sequence>MTRPILTGRLARWAVALMEFDITYAPQKAIKGQALADFLAAHPITDDSPLASIKPNLPKRQGGVGLAFVTPEKGILRYALSLTEPCINNEAEYEALIAGLDMAINMGIDRLKVFGDSQLILSQIEGRFQIRKLELVKYHEKALKLMAKLTSITLEKVPRSLNGKTDALARLANELSDPDQEEIQILVHRRSSLSPCFQETEGGEEEEETTFVDIISLEKELEEE</sequence>
<dbReference type="InterPro" id="IPR002156">
    <property type="entry name" value="RNaseH_domain"/>
</dbReference>
<comment type="caution">
    <text evidence="2">The sequence shown here is derived from an EMBL/GenBank/DDBJ whole genome shotgun (WGS) entry which is preliminary data.</text>
</comment>
<evidence type="ECO:0000313" key="3">
    <source>
        <dbReference type="Proteomes" id="UP001151287"/>
    </source>
</evidence>
<dbReference type="CDD" id="cd09279">
    <property type="entry name" value="RNase_HI_like"/>
    <property type="match status" value="1"/>
</dbReference>
<dbReference type="Proteomes" id="UP001151287">
    <property type="component" value="Unassembled WGS sequence"/>
</dbReference>
<reference evidence="2" key="1">
    <citation type="journal article" date="2022" name="Cell">
        <title>Repeat-based holocentromeres influence genome architecture and karyotype evolution.</title>
        <authorList>
            <person name="Hofstatter P.G."/>
            <person name="Thangavel G."/>
            <person name="Lux T."/>
            <person name="Neumann P."/>
            <person name="Vondrak T."/>
            <person name="Novak P."/>
            <person name="Zhang M."/>
            <person name="Costa L."/>
            <person name="Castellani M."/>
            <person name="Scott A."/>
            <person name="Toegelov H."/>
            <person name="Fuchs J."/>
            <person name="Mata-Sucre Y."/>
            <person name="Dias Y."/>
            <person name="Vanzela A.L.L."/>
            <person name="Huettel B."/>
            <person name="Almeida C.C.S."/>
            <person name="Simkova H."/>
            <person name="Souza G."/>
            <person name="Pedrosa-Harand A."/>
            <person name="Macas J."/>
            <person name="Mayer K.F.X."/>
            <person name="Houben A."/>
            <person name="Marques A."/>
        </authorList>
    </citation>
    <scope>NUCLEOTIDE SEQUENCE</scope>
    <source>
        <strain evidence="2">RhyBre1mFocal</strain>
    </source>
</reference>
<dbReference type="OrthoDB" id="782197at2759"/>
<keyword evidence="3" id="KW-1185">Reference proteome</keyword>
<accession>A0A9Q0CVH8</accession>
<evidence type="ECO:0000259" key="1">
    <source>
        <dbReference type="Pfam" id="PF13456"/>
    </source>
</evidence>
<dbReference type="Pfam" id="PF13456">
    <property type="entry name" value="RVT_3"/>
    <property type="match status" value="1"/>
</dbReference>
<dbReference type="InterPro" id="IPR012337">
    <property type="entry name" value="RNaseH-like_sf"/>
</dbReference>
<dbReference type="PANTHER" id="PTHR48475">
    <property type="entry name" value="RIBONUCLEASE H"/>
    <property type="match status" value="1"/>
</dbReference>
<dbReference type="EMBL" id="JAMQYH010000001">
    <property type="protein sequence ID" value="KAJ1700974.1"/>
    <property type="molecule type" value="Genomic_DNA"/>
</dbReference>
<dbReference type="GO" id="GO:0004523">
    <property type="term" value="F:RNA-DNA hybrid ribonuclease activity"/>
    <property type="evidence" value="ECO:0007669"/>
    <property type="project" value="InterPro"/>
</dbReference>
<dbReference type="Gene3D" id="3.30.420.10">
    <property type="entry name" value="Ribonuclease H-like superfamily/Ribonuclease H"/>
    <property type="match status" value="1"/>
</dbReference>